<protein>
    <submittedName>
        <fullName evidence="4">Uncharacterized protein (TIGR00369 family)</fullName>
    </submittedName>
</protein>
<proteinExistence type="inferred from homology"/>
<evidence type="ECO:0000313" key="4">
    <source>
        <dbReference type="EMBL" id="ROQ01211.1"/>
    </source>
</evidence>
<dbReference type="AlphaFoldDB" id="A0A3N1MBU6"/>
<dbReference type="CDD" id="cd03443">
    <property type="entry name" value="PaaI_thioesterase"/>
    <property type="match status" value="1"/>
</dbReference>
<evidence type="ECO:0000256" key="2">
    <source>
        <dbReference type="ARBA" id="ARBA00022801"/>
    </source>
</evidence>
<dbReference type="PANTHER" id="PTHR21660:SF1">
    <property type="entry name" value="ACYL-COENZYME A THIOESTERASE 13"/>
    <property type="match status" value="1"/>
</dbReference>
<sequence>MAGMPTDAPQDDRRFGVVPKETMAGMTGLDFLTGLMNGTLPAPPMAGTLGFRLIEVARGMAVFQIQPEARHFNPLGTVHGGLAMTLLDSCIGCAVQSTLAPGLAYTSVETKVNFTRAILPGVGTLRAEGRIVSEGRRICTAEGRLVGAADGRLYAHGTGTCLVFPITGT</sequence>
<dbReference type="SUPFAM" id="SSF54637">
    <property type="entry name" value="Thioesterase/thiol ester dehydrase-isomerase"/>
    <property type="match status" value="1"/>
</dbReference>
<evidence type="ECO:0000256" key="1">
    <source>
        <dbReference type="ARBA" id="ARBA00008324"/>
    </source>
</evidence>
<dbReference type="InterPro" id="IPR003736">
    <property type="entry name" value="PAAI_dom"/>
</dbReference>
<accession>A0A3N1MBU6</accession>
<dbReference type="RefSeq" id="WP_197735844.1">
    <property type="nucleotide sequence ID" value="NZ_AP019700.1"/>
</dbReference>
<name>A0A3N1MBU6_9PROT</name>
<dbReference type="EMBL" id="RJKX01000011">
    <property type="protein sequence ID" value="ROQ01211.1"/>
    <property type="molecule type" value="Genomic_DNA"/>
</dbReference>
<evidence type="ECO:0000259" key="3">
    <source>
        <dbReference type="Pfam" id="PF03061"/>
    </source>
</evidence>
<keyword evidence="2" id="KW-0378">Hydrolase</keyword>
<keyword evidence="5" id="KW-1185">Reference proteome</keyword>
<dbReference type="Proteomes" id="UP000278222">
    <property type="component" value="Unassembled WGS sequence"/>
</dbReference>
<dbReference type="Gene3D" id="3.10.129.10">
    <property type="entry name" value="Hotdog Thioesterase"/>
    <property type="match status" value="1"/>
</dbReference>
<comment type="caution">
    <text evidence="4">The sequence shown here is derived from an EMBL/GenBank/DDBJ whole genome shotgun (WGS) entry which is preliminary data.</text>
</comment>
<comment type="similarity">
    <text evidence="1">Belongs to the thioesterase PaaI family.</text>
</comment>
<dbReference type="InterPro" id="IPR029069">
    <property type="entry name" value="HotDog_dom_sf"/>
</dbReference>
<dbReference type="PANTHER" id="PTHR21660">
    <property type="entry name" value="THIOESTERASE SUPERFAMILY MEMBER-RELATED"/>
    <property type="match status" value="1"/>
</dbReference>
<dbReference type="InterPro" id="IPR039298">
    <property type="entry name" value="ACOT13"/>
</dbReference>
<dbReference type="NCBIfam" id="TIGR00369">
    <property type="entry name" value="unchar_dom_1"/>
    <property type="match status" value="1"/>
</dbReference>
<reference evidence="4 5" key="1">
    <citation type="submission" date="2018-11" db="EMBL/GenBank/DDBJ databases">
        <title>Genomic Encyclopedia of Type Strains, Phase IV (KMG-IV): sequencing the most valuable type-strain genomes for metagenomic binning, comparative biology and taxonomic classification.</title>
        <authorList>
            <person name="Goeker M."/>
        </authorList>
    </citation>
    <scope>NUCLEOTIDE SEQUENCE [LARGE SCALE GENOMIC DNA]</scope>
    <source>
        <strain evidence="4 5">DSM 5900</strain>
    </source>
</reference>
<gene>
    <name evidence="4" type="ORF">EDC65_0389</name>
</gene>
<dbReference type="InterPro" id="IPR006683">
    <property type="entry name" value="Thioestr_dom"/>
</dbReference>
<feature type="domain" description="Thioesterase" evidence="3">
    <location>
        <begin position="76"/>
        <end position="146"/>
    </location>
</feature>
<dbReference type="Pfam" id="PF03061">
    <property type="entry name" value="4HBT"/>
    <property type="match status" value="1"/>
</dbReference>
<evidence type="ECO:0000313" key="5">
    <source>
        <dbReference type="Proteomes" id="UP000278222"/>
    </source>
</evidence>
<dbReference type="GO" id="GO:0047617">
    <property type="term" value="F:fatty acyl-CoA hydrolase activity"/>
    <property type="evidence" value="ECO:0007669"/>
    <property type="project" value="InterPro"/>
</dbReference>
<organism evidence="4 5">
    <name type="scientific">Stella humosa</name>
    <dbReference type="NCBI Taxonomy" id="94"/>
    <lineage>
        <taxon>Bacteria</taxon>
        <taxon>Pseudomonadati</taxon>
        <taxon>Pseudomonadota</taxon>
        <taxon>Alphaproteobacteria</taxon>
        <taxon>Rhodospirillales</taxon>
        <taxon>Stellaceae</taxon>
        <taxon>Stella</taxon>
    </lineage>
</organism>